<evidence type="ECO:0000256" key="1">
    <source>
        <dbReference type="SAM" id="MobiDB-lite"/>
    </source>
</evidence>
<accession>A0A5C5RPC1</accession>
<feature type="region of interest" description="Disordered" evidence="1">
    <location>
        <begin position="419"/>
        <end position="482"/>
    </location>
</feature>
<feature type="compositionally biased region" description="Basic residues" evidence="1">
    <location>
        <begin position="461"/>
        <end position="480"/>
    </location>
</feature>
<gene>
    <name evidence="3" type="ORF">FK268_12630</name>
</gene>
<proteinExistence type="predicted"/>
<keyword evidence="4" id="KW-1185">Reference proteome</keyword>
<name>A0A5C5RPC1_9ACTN</name>
<evidence type="ECO:0000313" key="3">
    <source>
        <dbReference type="EMBL" id="TWS24428.1"/>
    </source>
</evidence>
<protein>
    <recommendedName>
        <fullName evidence="2">Phage head morphogenesis domain-containing protein</fullName>
    </recommendedName>
</protein>
<evidence type="ECO:0000313" key="4">
    <source>
        <dbReference type="Proteomes" id="UP000319792"/>
    </source>
</evidence>
<organism evidence="3 4">
    <name type="scientific">Tsukamurella sputi</name>
    <dbReference type="NCBI Taxonomy" id="2591848"/>
    <lineage>
        <taxon>Bacteria</taxon>
        <taxon>Bacillati</taxon>
        <taxon>Actinomycetota</taxon>
        <taxon>Actinomycetes</taxon>
        <taxon>Mycobacteriales</taxon>
        <taxon>Tsukamurellaceae</taxon>
        <taxon>Tsukamurella</taxon>
    </lineage>
</organism>
<reference evidence="3 4" key="1">
    <citation type="submission" date="2019-06" db="EMBL/GenBank/DDBJ databases">
        <authorList>
            <person name="Teng J.L.L."/>
            <person name="Lee H.H."/>
            <person name="Lau S.K.P."/>
            <person name="Woo P.C.Y."/>
        </authorList>
    </citation>
    <scope>NUCLEOTIDE SEQUENCE [LARGE SCALE GENOMIC DNA]</scope>
    <source>
        <strain evidence="3 4">HKU70</strain>
    </source>
</reference>
<feature type="domain" description="Phage head morphogenesis" evidence="2">
    <location>
        <begin position="207"/>
        <end position="374"/>
    </location>
</feature>
<dbReference type="Proteomes" id="UP000319792">
    <property type="component" value="Unassembled WGS sequence"/>
</dbReference>
<evidence type="ECO:0000259" key="2">
    <source>
        <dbReference type="Pfam" id="PF04233"/>
    </source>
</evidence>
<reference evidence="3 4" key="2">
    <citation type="submission" date="2019-08" db="EMBL/GenBank/DDBJ databases">
        <title>Tsukamurella conjunctivitidis sp. nov., Tsukamurella assacharolytica sp. nov. and Tsukamurella sputae sp. nov. isolated from patients with conjunctivitis, bacteraemia (lymphoma) and respiratory infection (sputum) in Hong Kong.</title>
        <authorList>
            <person name="Fok K.M.N."/>
            <person name="Fong J.Y.H."/>
        </authorList>
    </citation>
    <scope>NUCLEOTIDE SEQUENCE [LARGE SCALE GENOMIC DNA]</scope>
    <source>
        <strain evidence="3 4">HKU70</strain>
    </source>
</reference>
<dbReference type="InterPro" id="IPR006528">
    <property type="entry name" value="Phage_head_morphogenesis_dom"/>
</dbReference>
<dbReference type="Pfam" id="PF04233">
    <property type="entry name" value="Phage_Mu_F"/>
    <property type="match status" value="1"/>
</dbReference>
<dbReference type="EMBL" id="VIGV01000003">
    <property type="protein sequence ID" value="TWS24428.1"/>
    <property type="molecule type" value="Genomic_DNA"/>
</dbReference>
<comment type="caution">
    <text evidence="3">The sequence shown here is derived from an EMBL/GenBank/DDBJ whole genome shotgun (WGS) entry which is preliminary data.</text>
</comment>
<dbReference type="AlphaFoldDB" id="A0A5C5RPC1"/>
<sequence length="598" mass="67140">MSPTTAMRWPRTCRWPVKRADRPQRAAAARYVAYTRKVRAEAELELLIARGMDAWADVLQLSIVSRITDGGPLERADALNHVDEAARAWQVFLQHGLLPRIAALFRQAFTEQRTQLRALTAAGAPDDDFDRAFRAELDALNSGDGDLFRGPDAQAYEAEAEALFGEEFNSERKSADHSAYRYEQEHIATVHDRLVIWPDGAWEEMRPEIEEALAEGESINQVRDRIAHVIGTDSETRRIRADIADVDRELMRTDLTGNERAELQARRRDLWQQHDESTDDWEYNARRVARTEVQGAVEGGHDAAAYAAQAETGVELWKRWLATPDDRTRMSHRVADGQIVKLDEKFTVGKAHLDHPADPDGLVAGEIINCRCTCLYFPWGEVQEEIAGEEGSLGEVRPRGVRLGPDDPTDVQTAIEAEKQAQREWDAENSGMTAAGRRGFNPGQPRNENGEWSLDLGGRSPKVHRPRRGGTHPEGRRRRTRVENYDALRGDFHAPSGPDEVAPISADTLAYIEDGHAHGVNLPGQSEFPKGWRGDVLRDKIEQVIDNPQSMGPDRRSNRAHLYGMVDGIRVKVVLEDTGKGWTPWSVWTSYPDGKSII</sequence>